<feature type="transmembrane region" description="Helical" evidence="1">
    <location>
        <begin position="112"/>
        <end position="129"/>
    </location>
</feature>
<dbReference type="SUPFAM" id="SSF48317">
    <property type="entry name" value="Acid phosphatase/Vanadium-dependent haloperoxidase"/>
    <property type="match status" value="1"/>
</dbReference>
<sequence length="130" mass="14117">MFVVMGWVFWIGGAGGKLTVVQAIAAAVLTRGLNELIGRVRHRDRPFVRENFVPLIQHRPSFSFPSNHSACGFALAVAVFCGAPAYGVLMLLIAGWMAYARLYVGVHYPLDVLAGALIGSLVAWLLHLLI</sequence>
<dbReference type="SMART" id="SM00014">
    <property type="entry name" value="acidPPc"/>
    <property type="match status" value="1"/>
</dbReference>
<name>A0A316DTD2_9BACL</name>
<evidence type="ECO:0000313" key="4">
    <source>
        <dbReference type="Proteomes" id="UP000245634"/>
    </source>
</evidence>
<feature type="transmembrane region" description="Helical" evidence="1">
    <location>
        <begin position="6"/>
        <end position="29"/>
    </location>
</feature>
<evidence type="ECO:0000313" key="3">
    <source>
        <dbReference type="EMBL" id="PWK10269.1"/>
    </source>
</evidence>
<protein>
    <submittedName>
        <fullName evidence="3">Undecaprenyl-diphosphatase</fullName>
    </submittedName>
</protein>
<dbReference type="PANTHER" id="PTHR14969">
    <property type="entry name" value="SPHINGOSINE-1-PHOSPHATE PHOSPHOHYDROLASE"/>
    <property type="match status" value="1"/>
</dbReference>
<keyword evidence="1" id="KW-0472">Membrane</keyword>
<feature type="transmembrane region" description="Helical" evidence="1">
    <location>
        <begin position="73"/>
        <end position="100"/>
    </location>
</feature>
<keyword evidence="1" id="KW-0812">Transmembrane</keyword>
<dbReference type="InterPro" id="IPR000326">
    <property type="entry name" value="PAP2/HPO"/>
</dbReference>
<dbReference type="InterPro" id="IPR036938">
    <property type="entry name" value="PAP2/HPO_sf"/>
</dbReference>
<dbReference type="Gene3D" id="1.20.144.10">
    <property type="entry name" value="Phosphatidic acid phosphatase type 2/haloperoxidase"/>
    <property type="match status" value="1"/>
</dbReference>
<keyword evidence="4" id="KW-1185">Reference proteome</keyword>
<reference evidence="3 4" key="1">
    <citation type="submission" date="2018-05" db="EMBL/GenBank/DDBJ databases">
        <title>Genomic Encyclopedia of Type Strains, Phase IV (KMG-IV): sequencing the most valuable type-strain genomes for metagenomic binning, comparative biology and taxonomic classification.</title>
        <authorList>
            <person name="Goeker M."/>
        </authorList>
    </citation>
    <scope>NUCLEOTIDE SEQUENCE [LARGE SCALE GENOMIC DNA]</scope>
    <source>
        <strain evidence="3 4">DSM 18773</strain>
    </source>
</reference>
<feature type="domain" description="Phosphatidic acid phosphatase type 2/haloperoxidase" evidence="2">
    <location>
        <begin position="18"/>
        <end position="127"/>
    </location>
</feature>
<evidence type="ECO:0000256" key="1">
    <source>
        <dbReference type="SAM" id="Phobius"/>
    </source>
</evidence>
<accession>A0A316DTD2</accession>
<dbReference type="EMBL" id="QGGL01000012">
    <property type="protein sequence ID" value="PWK10269.1"/>
    <property type="molecule type" value="Genomic_DNA"/>
</dbReference>
<dbReference type="PANTHER" id="PTHR14969:SF13">
    <property type="entry name" value="AT30094P"/>
    <property type="match status" value="1"/>
</dbReference>
<gene>
    <name evidence="3" type="ORF">C7459_11290</name>
</gene>
<proteinExistence type="predicted"/>
<evidence type="ECO:0000259" key="2">
    <source>
        <dbReference type="SMART" id="SM00014"/>
    </source>
</evidence>
<dbReference type="Pfam" id="PF01569">
    <property type="entry name" value="PAP2"/>
    <property type="match status" value="1"/>
</dbReference>
<dbReference type="Proteomes" id="UP000245634">
    <property type="component" value="Unassembled WGS sequence"/>
</dbReference>
<organism evidence="3 4">
    <name type="scientific">Tumebacillus permanentifrigoris</name>
    <dbReference type="NCBI Taxonomy" id="378543"/>
    <lineage>
        <taxon>Bacteria</taxon>
        <taxon>Bacillati</taxon>
        <taxon>Bacillota</taxon>
        <taxon>Bacilli</taxon>
        <taxon>Bacillales</taxon>
        <taxon>Alicyclobacillaceae</taxon>
        <taxon>Tumebacillus</taxon>
    </lineage>
</organism>
<comment type="caution">
    <text evidence="3">The sequence shown here is derived from an EMBL/GenBank/DDBJ whole genome shotgun (WGS) entry which is preliminary data.</text>
</comment>
<keyword evidence="1" id="KW-1133">Transmembrane helix</keyword>
<dbReference type="AlphaFoldDB" id="A0A316DTD2"/>